<organism evidence="1">
    <name type="scientific">Vecturithrix granuli</name>
    <dbReference type="NCBI Taxonomy" id="1499967"/>
    <lineage>
        <taxon>Bacteria</taxon>
        <taxon>Candidatus Moduliflexota</taxon>
        <taxon>Candidatus Vecturitrichia</taxon>
        <taxon>Candidatus Vecturitrichales</taxon>
        <taxon>Candidatus Vecturitrichaceae</taxon>
        <taxon>Candidatus Vecturithrix</taxon>
    </lineage>
</organism>
<proteinExistence type="predicted"/>
<dbReference type="NCBIfam" id="NF040559">
    <property type="entry name" value="CAS_Csx20"/>
    <property type="match status" value="1"/>
</dbReference>
<reference evidence="1" key="1">
    <citation type="journal article" date="2015" name="PeerJ">
        <title>First genomic representation of candidate bacterial phylum KSB3 points to enhanced environmental sensing as a trigger of wastewater bulking.</title>
        <authorList>
            <person name="Sekiguchi Y."/>
            <person name="Ohashi A."/>
            <person name="Parks D.H."/>
            <person name="Yamauchi T."/>
            <person name="Tyson G.W."/>
            <person name="Hugenholtz P."/>
        </authorList>
    </citation>
    <scope>NUCLEOTIDE SEQUENCE [LARGE SCALE GENOMIC DNA]</scope>
</reference>
<keyword evidence="2" id="KW-1185">Reference proteome</keyword>
<dbReference type="AlphaFoldDB" id="A0A081C423"/>
<name>A0A081C423_VECG1</name>
<dbReference type="Proteomes" id="UP000030661">
    <property type="component" value="Unassembled WGS sequence"/>
</dbReference>
<sequence>MPAPRLFLLFSHALTGEQERDARTSLGVEEILALPENLQQRWSNVPPNLATLDEHLQPVLDWLGDQARPGDYVLIQGDFGAVYRAVRFALEHGLTPLYATTARRVKETRLPDGRVESNRVFQHVRYRRYE</sequence>
<protein>
    <recommendedName>
        <fullName evidence="3">CRISPR-associated protein</fullName>
    </recommendedName>
</protein>
<dbReference type="HOGENOM" id="CLU_159273_0_0_0"/>
<dbReference type="InterPro" id="IPR049811">
    <property type="entry name" value="MJ1673-like_dom"/>
</dbReference>
<gene>
    <name evidence="1" type="ORF">U27_06312</name>
</gene>
<evidence type="ECO:0000313" key="1">
    <source>
        <dbReference type="EMBL" id="GAK59328.1"/>
    </source>
</evidence>
<dbReference type="eggNOG" id="ENOG5032UF4">
    <property type="taxonomic scope" value="Bacteria"/>
</dbReference>
<dbReference type="STRING" id="1499967.U27_06312"/>
<accession>A0A081C423</accession>
<evidence type="ECO:0000313" key="2">
    <source>
        <dbReference type="Proteomes" id="UP000030661"/>
    </source>
</evidence>
<dbReference type="EMBL" id="DF820470">
    <property type="protein sequence ID" value="GAK59328.1"/>
    <property type="molecule type" value="Genomic_DNA"/>
</dbReference>
<evidence type="ECO:0008006" key="3">
    <source>
        <dbReference type="Google" id="ProtNLM"/>
    </source>
</evidence>